<dbReference type="Pfam" id="PF20434">
    <property type="entry name" value="BD-FAE"/>
    <property type="match status" value="1"/>
</dbReference>
<feature type="domain" description="BD-FAE-like" evidence="4">
    <location>
        <begin position="56"/>
        <end position="152"/>
    </location>
</feature>
<dbReference type="EMBL" id="WQMS01000007">
    <property type="protein sequence ID" value="MVO77637.1"/>
    <property type="molecule type" value="Genomic_DNA"/>
</dbReference>
<gene>
    <name evidence="5" type="ORF">GON01_06775</name>
</gene>
<protein>
    <submittedName>
        <fullName evidence="5">Alpha/beta fold hydrolase</fullName>
    </submittedName>
</protein>
<keyword evidence="6" id="KW-1185">Reference proteome</keyword>
<evidence type="ECO:0000256" key="1">
    <source>
        <dbReference type="ARBA" id="ARBA00010515"/>
    </source>
</evidence>
<dbReference type="InterPro" id="IPR002168">
    <property type="entry name" value="Lipase_GDXG_HIS_AS"/>
</dbReference>
<keyword evidence="3" id="KW-0732">Signal</keyword>
<dbReference type="InterPro" id="IPR050300">
    <property type="entry name" value="GDXG_lipolytic_enzyme"/>
</dbReference>
<dbReference type="InterPro" id="IPR029058">
    <property type="entry name" value="AB_hydrolase_fold"/>
</dbReference>
<dbReference type="Gene3D" id="3.40.50.1820">
    <property type="entry name" value="alpha/beta hydrolase"/>
    <property type="match status" value="1"/>
</dbReference>
<dbReference type="PROSITE" id="PS01173">
    <property type="entry name" value="LIPASE_GDXG_HIS"/>
    <property type="match status" value="1"/>
</dbReference>
<dbReference type="GO" id="GO:0016787">
    <property type="term" value="F:hydrolase activity"/>
    <property type="evidence" value="ECO:0007669"/>
    <property type="project" value="UniProtKB-KW"/>
</dbReference>
<dbReference type="RefSeq" id="WP_157026604.1">
    <property type="nucleotide sequence ID" value="NZ_WQMS01000007.1"/>
</dbReference>
<name>A0A6I4IZP1_9SPHN</name>
<organism evidence="5 6">
    <name type="scientific">Sphingomonas horti</name>
    <dbReference type="NCBI Taxonomy" id="2682842"/>
    <lineage>
        <taxon>Bacteria</taxon>
        <taxon>Pseudomonadati</taxon>
        <taxon>Pseudomonadota</taxon>
        <taxon>Alphaproteobacteria</taxon>
        <taxon>Sphingomonadales</taxon>
        <taxon>Sphingomonadaceae</taxon>
        <taxon>Sphingomonas</taxon>
    </lineage>
</organism>
<comment type="caution">
    <text evidence="5">The sequence shown here is derived from an EMBL/GenBank/DDBJ whole genome shotgun (WGS) entry which is preliminary data.</text>
</comment>
<evidence type="ECO:0000256" key="2">
    <source>
        <dbReference type="ARBA" id="ARBA00022801"/>
    </source>
</evidence>
<dbReference type="Proteomes" id="UP000441389">
    <property type="component" value="Unassembled WGS sequence"/>
</dbReference>
<keyword evidence="2 5" id="KW-0378">Hydrolase</keyword>
<sequence>MKAMLAMIVSAGLLAAATPGVVAQAGPHVLVPGPVVSRDLRYGPAPRQVAQLFVRKKAGTAPLIVYLHGGGWSAGTPRAGSAGVQPDHFTGAGYAYATLGYRFVPEVTLEAQLADVARGIALLRHQKGVDPDRVVLLGHSSGGHLAALLGADPAWLEAARVPFDAVKAVILLDPAAIDIPPIMAAGRGAGTVKQFYQPAFGDDAERQAALSPLHHAAPPNAPAWLMLHDVNNPLAGLQSQQLSVALVAAGAREATVLPVGNTTHVRLNDEIGRPNDTATAEIDAFLMRVFPDTRRTRMR</sequence>
<dbReference type="AlphaFoldDB" id="A0A6I4IZP1"/>
<accession>A0A6I4IZP1</accession>
<evidence type="ECO:0000259" key="4">
    <source>
        <dbReference type="Pfam" id="PF20434"/>
    </source>
</evidence>
<feature type="chain" id="PRO_5026254176" evidence="3">
    <location>
        <begin position="26"/>
        <end position="299"/>
    </location>
</feature>
<dbReference type="PANTHER" id="PTHR48081">
    <property type="entry name" value="AB HYDROLASE SUPERFAMILY PROTEIN C4A8.06C"/>
    <property type="match status" value="1"/>
</dbReference>
<proteinExistence type="inferred from homology"/>
<evidence type="ECO:0000256" key="3">
    <source>
        <dbReference type="SAM" id="SignalP"/>
    </source>
</evidence>
<evidence type="ECO:0000313" key="6">
    <source>
        <dbReference type="Proteomes" id="UP000441389"/>
    </source>
</evidence>
<dbReference type="InterPro" id="IPR049492">
    <property type="entry name" value="BD-FAE-like_dom"/>
</dbReference>
<feature type="signal peptide" evidence="3">
    <location>
        <begin position="1"/>
        <end position="25"/>
    </location>
</feature>
<reference evidence="5 6" key="1">
    <citation type="submission" date="2019-12" db="EMBL/GenBank/DDBJ databases">
        <authorList>
            <person name="Huq M.A."/>
        </authorList>
    </citation>
    <scope>NUCLEOTIDE SEQUENCE [LARGE SCALE GENOMIC DNA]</scope>
    <source>
        <strain evidence="5 6">MAH-20</strain>
    </source>
</reference>
<evidence type="ECO:0000313" key="5">
    <source>
        <dbReference type="EMBL" id="MVO77637.1"/>
    </source>
</evidence>
<dbReference type="SUPFAM" id="SSF53474">
    <property type="entry name" value="alpha/beta-Hydrolases"/>
    <property type="match status" value="1"/>
</dbReference>
<comment type="similarity">
    <text evidence="1">Belongs to the 'GDXG' lipolytic enzyme family.</text>
</comment>